<dbReference type="InterPro" id="IPR002018">
    <property type="entry name" value="CarbesteraseB"/>
</dbReference>
<dbReference type="PANTHER" id="PTHR43142">
    <property type="entry name" value="CARBOXYLIC ESTER HYDROLASE"/>
    <property type="match status" value="1"/>
</dbReference>
<comment type="similarity">
    <text evidence="1">Belongs to the type-B carboxylesterase/lipase family.</text>
</comment>
<evidence type="ECO:0000313" key="7">
    <source>
        <dbReference type="Proteomes" id="UP000729913"/>
    </source>
</evidence>
<dbReference type="Proteomes" id="UP000729913">
    <property type="component" value="Unassembled WGS sequence"/>
</dbReference>
<protein>
    <recommendedName>
        <fullName evidence="5">Carboxylesterase type B domain-containing protein</fullName>
    </recommendedName>
</protein>
<comment type="caution">
    <text evidence="6">The sequence shown here is derived from an EMBL/GenBank/DDBJ whole genome shotgun (WGS) entry which is preliminary data.</text>
</comment>
<feature type="non-terminal residue" evidence="6">
    <location>
        <position position="1"/>
    </location>
</feature>
<dbReference type="EMBL" id="JAAOIC020000068">
    <property type="protein sequence ID" value="KAG8034168.1"/>
    <property type="molecule type" value="Genomic_DNA"/>
</dbReference>
<dbReference type="Pfam" id="PF00135">
    <property type="entry name" value="COesterase"/>
    <property type="match status" value="1"/>
</dbReference>
<proteinExistence type="inferred from homology"/>
<accession>A0A8J5QJ94</accession>
<keyword evidence="7" id="KW-1185">Reference proteome</keyword>
<evidence type="ECO:0000256" key="2">
    <source>
        <dbReference type="ARBA" id="ARBA00022487"/>
    </source>
</evidence>
<organism evidence="6 7">
    <name type="scientific">Cotesia typhae</name>
    <dbReference type="NCBI Taxonomy" id="2053667"/>
    <lineage>
        <taxon>Eukaryota</taxon>
        <taxon>Metazoa</taxon>
        <taxon>Ecdysozoa</taxon>
        <taxon>Arthropoda</taxon>
        <taxon>Hexapoda</taxon>
        <taxon>Insecta</taxon>
        <taxon>Pterygota</taxon>
        <taxon>Neoptera</taxon>
        <taxon>Endopterygota</taxon>
        <taxon>Hymenoptera</taxon>
        <taxon>Apocrita</taxon>
        <taxon>Ichneumonoidea</taxon>
        <taxon>Braconidae</taxon>
        <taxon>Microgastrinae</taxon>
        <taxon>Cotesia</taxon>
    </lineage>
</organism>
<dbReference type="OrthoDB" id="19653at2759"/>
<feature type="domain" description="Carboxylesterase type B" evidence="5">
    <location>
        <begin position="97"/>
        <end position="371"/>
    </location>
</feature>
<reference evidence="6" key="2">
    <citation type="submission" date="2021-04" db="EMBL/GenBank/DDBJ databases">
        <title>Genome-wide patterns of bracovirus chromosomal integration into multiple host tissues during parasitism.</title>
        <authorList>
            <person name="Chebbi M.A.C."/>
        </authorList>
    </citation>
    <scope>NUCLEOTIDE SEQUENCE</scope>
    <source>
        <tissue evidence="6">Whole body</tissue>
    </source>
</reference>
<keyword evidence="3" id="KW-0378">Hydrolase</keyword>
<dbReference type="PANTHER" id="PTHR43142:SF1">
    <property type="entry name" value="CARBOXYLIC ESTER HYDROLASE"/>
    <property type="match status" value="1"/>
</dbReference>
<evidence type="ECO:0000256" key="4">
    <source>
        <dbReference type="ARBA" id="ARBA00023180"/>
    </source>
</evidence>
<sequence>DPVPADSWSGVRDANKSGDVCAQKDSYTHKVIGSDDCLYLNIYTNNLNCDIPRAVLFWIHGGGFAYGHGNDYKLGPDYLVKKDVILVTLNYRLNIFGLFQRAIMQSGVATNPWAYTSLSMKEEAEKLADKLGKKTNDTKELIEFLQTIEAHDLIDAVQSFVNQTNKYVNEDRFVPSVDSKSKTPFLNIPVVVQAQSGIKVPHIIGYNSDEAIILLAGLKEVDYSEINSNQDMLLPSNERQFLQARNVSVSDVKKFFMGDKEISLENAQLFVDLVSASSFGINIHDTVAIQAKLSNTPTYFYKFDHYSKETAVVQQLVGTDLEGTSLTEDLYYFWYQKVLDDRKIKQPTSFPIEFLIQQRFFELWTNFAKTG</sequence>
<feature type="non-terminal residue" evidence="6">
    <location>
        <position position="371"/>
    </location>
</feature>
<name>A0A8J5QJ94_9HYME</name>
<keyword evidence="4" id="KW-0325">Glycoprotein</keyword>
<keyword evidence="2" id="KW-0719">Serine esterase</keyword>
<evidence type="ECO:0000313" key="6">
    <source>
        <dbReference type="EMBL" id="KAG8034168.1"/>
    </source>
</evidence>
<evidence type="ECO:0000259" key="5">
    <source>
        <dbReference type="Pfam" id="PF00135"/>
    </source>
</evidence>
<evidence type="ECO:0000256" key="1">
    <source>
        <dbReference type="ARBA" id="ARBA00005964"/>
    </source>
</evidence>
<gene>
    <name evidence="6" type="ORF">G9C98_001252</name>
</gene>
<evidence type="ECO:0000256" key="3">
    <source>
        <dbReference type="ARBA" id="ARBA00022801"/>
    </source>
</evidence>
<dbReference type="AlphaFoldDB" id="A0A8J5QJ94"/>
<reference evidence="6" key="1">
    <citation type="submission" date="2020-03" db="EMBL/GenBank/DDBJ databases">
        <authorList>
            <person name="Chebbi M.A."/>
            <person name="Drezen J.M."/>
        </authorList>
    </citation>
    <scope>NUCLEOTIDE SEQUENCE</scope>
    <source>
        <tissue evidence="6">Whole body</tissue>
    </source>
</reference>
<dbReference type="GO" id="GO:0052689">
    <property type="term" value="F:carboxylic ester hydrolase activity"/>
    <property type="evidence" value="ECO:0007669"/>
    <property type="project" value="UniProtKB-KW"/>
</dbReference>